<comment type="caution">
    <text evidence="2">The sequence shown here is derived from an EMBL/GenBank/DDBJ whole genome shotgun (WGS) entry which is preliminary data.</text>
</comment>
<accession>A0A813RUJ9</accession>
<feature type="transmembrane region" description="Helical" evidence="1">
    <location>
        <begin position="6"/>
        <end position="27"/>
    </location>
</feature>
<evidence type="ECO:0000313" key="4">
    <source>
        <dbReference type="Proteomes" id="UP000663832"/>
    </source>
</evidence>
<feature type="transmembrane region" description="Helical" evidence="1">
    <location>
        <begin position="125"/>
        <end position="143"/>
    </location>
</feature>
<feature type="transmembrane region" description="Helical" evidence="1">
    <location>
        <begin position="254"/>
        <end position="274"/>
    </location>
</feature>
<sequence>MQIRSVTLVTIAFFLGIAALILHLLALCSPHWKITKRDVEPVMSPVSYGLWQRCEYSNLTIIKQGLALGVQPNVQICRPNLYMRYTPNEFNLCYNIRRYCPVLQVDQIPEGCSCRYLPSTKALQWLTVSAAVFLIIGLLLLYLNNIAQPQNESAILLVRYAPFVCFLAAFVLLVIGLILFRAFLRRDTYEDFSFPIRNLTGDTQGIQAFDLHSLRNYAKYYEETFSREQYKKAEEELREDANTHYHTIIGRATIYEIIATILTFIVTAVTFLFATSSRAENL</sequence>
<proteinExistence type="predicted"/>
<keyword evidence="1" id="KW-0812">Transmembrane</keyword>
<dbReference type="Gene3D" id="1.20.140.150">
    <property type="match status" value="1"/>
</dbReference>
<reference evidence="2" key="1">
    <citation type="submission" date="2021-02" db="EMBL/GenBank/DDBJ databases">
        <authorList>
            <person name="Nowell W R."/>
        </authorList>
    </citation>
    <scope>NUCLEOTIDE SEQUENCE</scope>
</reference>
<dbReference type="EMBL" id="CAJNOI010000011">
    <property type="protein sequence ID" value="CAF0786153.1"/>
    <property type="molecule type" value="Genomic_DNA"/>
</dbReference>
<keyword evidence="1" id="KW-1133">Transmembrane helix</keyword>
<evidence type="ECO:0000313" key="5">
    <source>
        <dbReference type="Proteomes" id="UP000663877"/>
    </source>
</evidence>
<dbReference type="Proteomes" id="UP000663877">
    <property type="component" value="Unassembled WGS sequence"/>
</dbReference>
<name>A0A813RUJ9_9BILA</name>
<dbReference type="Proteomes" id="UP000663832">
    <property type="component" value="Unassembled WGS sequence"/>
</dbReference>
<evidence type="ECO:0000313" key="2">
    <source>
        <dbReference type="EMBL" id="CAF0786153.1"/>
    </source>
</evidence>
<feature type="transmembrane region" description="Helical" evidence="1">
    <location>
        <begin position="155"/>
        <end position="180"/>
    </location>
</feature>
<protein>
    <submittedName>
        <fullName evidence="2">Uncharacterized protein</fullName>
    </submittedName>
</protein>
<evidence type="ECO:0000256" key="1">
    <source>
        <dbReference type="SAM" id="Phobius"/>
    </source>
</evidence>
<gene>
    <name evidence="2" type="ORF">BJG266_LOCUS4408</name>
    <name evidence="3" type="ORF">QVE165_LOCUS57598</name>
</gene>
<keyword evidence="1" id="KW-0472">Membrane</keyword>
<keyword evidence="4" id="KW-1185">Reference proteome</keyword>
<dbReference type="EMBL" id="CAJNOM010002394">
    <property type="protein sequence ID" value="CAF1631903.1"/>
    <property type="molecule type" value="Genomic_DNA"/>
</dbReference>
<dbReference type="OrthoDB" id="10012033at2759"/>
<organism evidence="2 5">
    <name type="scientific">Adineta steineri</name>
    <dbReference type="NCBI Taxonomy" id="433720"/>
    <lineage>
        <taxon>Eukaryota</taxon>
        <taxon>Metazoa</taxon>
        <taxon>Spiralia</taxon>
        <taxon>Gnathifera</taxon>
        <taxon>Rotifera</taxon>
        <taxon>Eurotatoria</taxon>
        <taxon>Bdelloidea</taxon>
        <taxon>Adinetida</taxon>
        <taxon>Adinetidae</taxon>
        <taxon>Adineta</taxon>
    </lineage>
</organism>
<dbReference type="AlphaFoldDB" id="A0A813RUJ9"/>
<evidence type="ECO:0000313" key="3">
    <source>
        <dbReference type="EMBL" id="CAF1631903.1"/>
    </source>
</evidence>